<dbReference type="EMBL" id="JAODAN010000002">
    <property type="protein sequence ID" value="KAK1926336.1"/>
    <property type="molecule type" value="Genomic_DNA"/>
</dbReference>
<feature type="compositionally biased region" description="Polar residues" evidence="1">
    <location>
        <begin position="562"/>
        <end position="579"/>
    </location>
</feature>
<feature type="compositionally biased region" description="Low complexity" evidence="1">
    <location>
        <begin position="435"/>
        <end position="461"/>
    </location>
</feature>
<name>A0AAD9FUG2_PAPLA</name>
<comment type="caution">
    <text evidence="2">The sequence shown here is derived from an EMBL/GenBank/DDBJ whole genome shotgun (WGS) entry which is preliminary data.</text>
</comment>
<evidence type="ECO:0000313" key="2">
    <source>
        <dbReference type="EMBL" id="KAK1926336.1"/>
    </source>
</evidence>
<feature type="region of interest" description="Disordered" evidence="1">
    <location>
        <begin position="557"/>
        <end position="597"/>
    </location>
</feature>
<feature type="region of interest" description="Disordered" evidence="1">
    <location>
        <begin position="282"/>
        <end position="312"/>
    </location>
</feature>
<reference evidence="2" key="1">
    <citation type="submission" date="2023-02" db="EMBL/GenBank/DDBJ databases">
        <title>Identification and recombinant expression of a fungal hydrolase from Papiliotrema laurentii that hydrolyzes apple cutin and clears colloidal polyester polyurethane.</title>
        <authorList>
            <consortium name="DOE Joint Genome Institute"/>
            <person name="Roman V.A."/>
            <person name="Bojanowski C."/>
            <person name="Crable B.R."/>
            <person name="Wagner D.N."/>
            <person name="Hung C.S."/>
            <person name="Nadeau L.J."/>
            <person name="Schratz L."/>
            <person name="Haridas S."/>
            <person name="Pangilinan J."/>
            <person name="Lipzen A."/>
            <person name="Na H."/>
            <person name="Yan M."/>
            <person name="Ng V."/>
            <person name="Grigoriev I.V."/>
            <person name="Spatafora J.W."/>
            <person name="Barlow D."/>
            <person name="Biffinger J."/>
            <person name="Kelley-Loughnane N."/>
            <person name="Varaljay V.A."/>
            <person name="Crookes-Goodson W.J."/>
        </authorList>
    </citation>
    <scope>NUCLEOTIDE SEQUENCE</scope>
    <source>
        <strain evidence="2">5307AH</strain>
    </source>
</reference>
<sequence length="842" mass="90638">MSNASDMAVSTIPPFSTAPHASMTPGQPVPTVGILPERIRGTWYHGILARIQTATSGALGKQAQPLLAQLLRLLGESSLIHRSLGTQSFPRGLRDDEYYLFKLDDAAKGTVRLSDGTDIQPRRVQLEIASDRKTWDVWYHVVVEEGDGEKGYLVRDRALLRWVEYTGAGCDTEPAAGSGAEAERELSIGEQWRQRSLTRFSLANVGNQDECEYPNAKFKRLSGTEDPRECLFQEGLPTVHLKLLKVPDPQREIVENNVLLFEPDPEDLSRYLQTLPSAAAFGDTGSSSSTTGRVSFGSGLPASSLPTEPTAVPARRNKMGTVSVAHPRLQLRALWHPPFEPLKHGVVSSFASLPLLGSRGRDGGWYIHCCDRYPLVGYLGSPTASKPPAAPPPVFFISIMSSNGRASPEDEQLPTEGSGSPPASVRRVDPFQGNAAPAQSGSGASGLSLPSGLGASPSSPLDRFADEYNPSWHIFRMNGQQVTLSDGTVITPEMAIFIRDPDAPENQGDHSALYLVRNAETDSQALVGPPSGPAVTKQDVKGGFNASEQQLRDLDGEAGTHTLDSGSRSDCSSPASESVLQLGPPHSAAEDQPPHASRPATLAEIQATFNELISLRCQLSVASKLLEEGAEMLHDAVPLLSECAKPGIEVATQMGPTAAQYPQSRHLQQILQYRTQSEALKDSVQKASEASSLFGHGQQSFFAQSDELLGMVANHLYKHKADPPCLGGQQLSGRVSQASQGLQYPPELGPEEAIVIPYDPMTAASDRFWVPSFTSSIPGYHVIKDRAMFRSTSKGSERSFVLQHPNGGVTTRYVVTGENENTFASVIQARTIDAGEAVTAID</sequence>
<feature type="region of interest" description="Disordered" evidence="1">
    <location>
        <begin position="1"/>
        <end position="26"/>
    </location>
</feature>
<accession>A0AAD9FUG2</accession>
<dbReference type="AlphaFoldDB" id="A0AAD9FUG2"/>
<protein>
    <submittedName>
        <fullName evidence="2">Uncharacterized protein</fullName>
    </submittedName>
</protein>
<proteinExistence type="predicted"/>
<keyword evidence="3" id="KW-1185">Reference proteome</keyword>
<gene>
    <name evidence="2" type="ORF">DB88DRAFT_470907</name>
</gene>
<evidence type="ECO:0000313" key="3">
    <source>
        <dbReference type="Proteomes" id="UP001182556"/>
    </source>
</evidence>
<dbReference type="Proteomes" id="UP001182556">
    <property type="component" value="Unassembled WGS sequence"/>
</dbReference>
<evidence type="ECO:0000256" key="1">
    <source>
        <dbReference type="SAM" id="MobiDB-lite"/>
    </source>
</evidence>
<feature type="region of interest" description="Disordered" evidence="1">
    <location>
        <begin position="405"/>
        <end position="462"/>
    </location>
</feature>
<feature type="compositionally biased region" description="Low complexity" evidence="1">
    <location>
        <begin position="282"/>
        <end position="299"/>
    </location>
</feature>
<organism evidence="2 3">
    <name type="scientific">Papiliotrema laurentii</name>
    <name type="common">Cryptococcus laurentii</name>
    <dbReference type="NCBI Taxonomy" id="5418"/>
    <lineage>
        <taxon>Eukaryota</taxon>
        <taxon>Fungi</taxon>
        <taxon>Dikarya</taxon>
        <taxon>Basidiomycota</taxon>
        <taxon>Agaricomycotina</taxon>
        <taxon>Tremellomycetes</taxon>
        <taxon>Tremellales</taxon>
        <taxon>Rhynchogastremaceae</taxon>
        <taxon>Papiliotrema</taxon>
    </lineage>
</organism>